<dbReference type="eggNOG" id="ENOG5032T0J">
    <property type="taxonomic scope" value="Bacteria"/>
</dbReference>
<gene>
    <name evidence="1" type="ordered locus">HEAR2273</name>
</gene>
<dbReference type="AlphaFoldDB" id="A4G7B9"/>
<dbReference type="Proteomes" id="UP000006697">
    <property type="component" value="Chromosome"/>
</dbReference>
<keyword evidence="2" id="KW-1185">Reference proteome</keyword>
<dbReference type="KEGG" id="har:HEAR2273"/>
<proteinExistence type="predicted"/>
<organism evidence="1 2">
    <name type="scientific">Herminiimonas arsenicoxydans</name>
    <dbReference type="NCBI Taxonomy" id="204773"/>
    <lineage>
        <taxon>Bacteria</taxon>
        <taxon>Pseudomonadati</taxon>
        <taxon>Pseudomonadota</taxon>
        <taxon>Betaproteobacteria</taxon>
        <taxon>Burkholderiales</taxon>
        <taxon>Oxalobacteraceae</taxon>
        <taxon>Herminiimonas</taxon>
    </lineage>
</organism>
<accession>A4G7B9</accession>
<dbReference type="EMBL" id="CU207211">
    <property type="protein sequence ID" value="CAL62406.1"/>
    <property type="molecule type" value="Genomic_DNA"/>
</dbReference>
<dbReference type="HOGENOM" id="CLU_074053_1_0_4"/>
<name>A4G7B9_HERAR</name>
<dbReference type="OrthoDB" id="552713at2"/>
<sequence length="265" mass="30281">MGKPIDLIGQKFCKWTVISKAASPASYEHQQFWLCRCECGEERIRKGAQLRYAEKMGKAQMCNSCAATYGGTTHGKSKTSEYKSWFGMTARCTQPDHAAYANYGGRGITVCDHWRLFENFLADMGPRPSKQHSLDRIDNSKGYSPENCRWTTSINQNRNRRDNQLLTFNGKTQTISAWAEETGIGMNTIRLRIKNHGWSIERALTTSPTHPTDRIGMQYKNAQQYVFNGQSKTLRDWCATTGISMDRLRSRLKRGWSIDRALTQE</sequence>
<evidence type="ECO:0000313" key="2">
    <source>
        <dbReference type="Proteomes" id="UP000006697"/>
    </source>
</evidence>
<dbReference type="STRING" id="204773.HEAR2273"/>
<protein>
    <submittedName>
        <fullName evidence="1">Uncharacterized protein</fullName>
    </submittedName>
</protein>
<evidence type="ECO:0000313" key="1">
    <source>
        <dbReference type="EMBL" id="CAL62406.1"/>
    </source>
</evidence>
<reference evidence="1 2" key="1">
    <citation type="journal article" date="2007" name="PLoS Genet.">
        <title>A tale of two oxidation states: bacterial colonization of arsenic-rich environments.</title>
        <authorList>
            <person name="Muller D."/>
            <person name="Medigue C."/>
            <person name="Koechler S."/>
            <person name="Barbe V."/>
            <person name="Barakat M."/>
            <person name="Talla E."/>
            <person name="Bonnefoy V."/>
            <person name="Krin E."/>
            <person name="Arsene-Ploetze F."/>
            <person name="Carapito C."/>
            <person name="Chandler M."/>
            <person name="Cournoyer B."/>
            <person name="Cruveiller S."/>
            <person name="Dossat C."/>
            <person name="Duval S."/>
            <person name="Heymann M."/>
            <person name="Leize E."/>
            <person name="Lieutaud A."/>
            <person name="Lievremont D."/>
            <person name="Makita Y."/>
            <person name="Mangenot S."/>
            <person name="Nitschke W."/>
            <person name="Ortet P."/>
            <person name="Perdrial N."/>
            <person name="Schoepp B."/>
            <person name="Siguier N."/>
            <person name="Simeonova D.D."/>
            <person name="Rouy Z."/>
            <person name="Segurens B."/>
            <person name="Turlin E."/>
            <person name="Vallenet D."/>
            <person name="Van Dorsselaer A."/>
            <person name="Weiss S."/>
            <person name="Weissenbach J."/>
            <person name="Lett M.C."/>
            <person name="Danchin A."/>
            <person name="Bertin P.N."/>
        </authorList>
    </citation>
    <scope>NUCLEOTIDE SEQUENCE [LARGE SCALE GENOMIC DNA]</scope>
    <source>
        <strain evidence="2">ULPAs1</strain>
    </source>
</reference>